<feature type="transmembrane region" description="Helical" evidence="6">
    <location>
        <begin position="40"/>
        <end position="57"/>
    </location>
</feature>
<feature type="transmembrane region" description="Helical" evidence="6">
    <location>
        <begin position="323"/>
        <end position="349"/>
    </location>
</feature>
<feature type="transmembrane region" description="Helical" evidence="6">
    <location>
        <begin position="221"/>
        <end position="242"/>
    </location>
</feature>
<dbReference type="Pfam" id="PF01594">
    <property type="entry name" value="AI-2E_transport"/>
    <property type="match status" value="1"/>
</dbReference>
<feature type="transmembrane region" description="Helical" evidence="6">
    <location>
        <begin position="282"/>
        <end position="303"/>
    </location>
</feature>
<evidence type="ECO:0000313" key="8">
    <source>
        <dbReference type="Proteomes" id="UP000469346"/>
    </source>
</evidence>
<comment type="caution">
    <text evidence="7">The sequence shown here is derived from an EMBL/GenBank/DDBJ whole genome shotgun (WGS) entry which is preliminary data.</text>
</comment>
<evidence type="ECO:0000256" key="5">
    <source>
        <dbReference type="ARBA" id="ARBA00023136"/>
    </source>
</evidence>
<dbReference type="PANTHER" id="PTHR21716:SF4">
    <property type="entry name" value="TRANSMEMBRANE PROTEIN 245"/>
    <property type="match status" value="1"/>
</dbReference>
<evidence type="ECO:0000256" key="1">
    <source>
        <dbReference type="ARBA" id="ARBA00004141"/>
    </source>
</evidence>
<proteinExistence type="inferred from homology"/>
<evidence type="ECO:0000256" key="3">
    <source>
        <dbReference type="ARBA" id="ARBA00022692"/>
    </source>
</evidence>
<evidence type="ECO:0000256" key="6">
    <source>
        <dbReference type="SAM" id="Phobius"/>
    </source>
</evidence>
<evidence type="ECO:0000256" key="4">
    <source>
        <dbReference type="ARBA" id="ARBA00022989"/>
    </source>
</evidence>
<gene>
    <name evidence="7" type="ORF">G3N55_05025</name>
</gene>
<evidence type="ECO:0000256" key="2">
    <source>
        <dbReference type="ARBA" id="ARBA00009773"/>
    </source>
</evidence>
<dbReference type="Proteomes" id="UP000469346">
    <property type="component" value="Unassembled WGS sequence"/>
</dbReference>
<dbReference type="PANTHER" id="PTHR21716">
    <property type="entry name" value="TRANSMEMBRANE PROTEIN"/>
    <property type="match status" value="1"/>
</dbReference>
<comment type="similarity">
    <text evidence="2">Belongs to the autoinducer-2 exporter (AI-2E) (TC 2.A.86) family.</text>
</comment>
<keyword evidence="4 6" id="KW-1133">Transmembrane helix</keyword>
<organism evidence="7 8">
    <name type="scientific">Dissulfurirhabdus thermomarina</name>
    <dbReference type="NCBI Taxonomy" id="1765737"/>
    <lineage>
        <taxon>Bacteria</taxon>
        <taxon>Deltaproteobacteria</taxon>
        <taxon>Dissulfurirhabdaceae</taxon>
        <taxon>Dissulfurirhabdus</taxon>
    </lineage>
</organism>
<feature type="transmembrane region" description="Helical" evidence="6">
    <location>
        <begin position="12"/>
        <end position="34"/>
    </location>
</feature>
<protein>
    <submittedName>
        <fullName evidence="7">AI-2E family transporter</fullName>
    </submittedName>
</protein>
<dbReference type="AlphaFoldDB" id="A0A6N9TMD9"/>
<keyword evidence="3 6" id="KW-0812">Transmembrane</keyword>
<feature type="transmembrane region" description="Helical" evidence="6">
    <location>
        <begin position="69"/>
        <end position="91"/>
    </location>
</feature>
<dbReference type="EMBL" id="JAAGRR010000040">
    <property type="protein sequence ID" value="NDY42208.1"/>
    <property type="molecule type" value="Genomic_DNA"/>
</dbReference>
<dbReference type="GO" id="GO:0016020">
    <property type="term" value="C:membrane"/>
    <property type="evidence" value="ECO:0007669"/>
    <property type="project" value="UniProtKB-SubCell"/>
</dbReference>
<keyword evidence="5 6" id="KW-0472">Membrane</keyword>
<name>A0A6N9TMD9_DISTH</name>
<keyword evidence="8" id="KW-1185">Reference proteome</keyword>
<dbReference type="RefSeq" id="WP_163298351.1">
    <property type="nucleotide sequence ID" value="NZ_JAAGRR010000040.1"/>
</dbReference>
<comment type="subcellular location">
    <subcellularLocation>
        <location evidence="1">Membrane</location>
        <topology evidence="1">Multi-pass membrane protein</topology>
    </subcellularLocation>
</comment>
<feature type="transmembrane region" description="Helical" evidence="6">
    <location>
        <begin position="248"/>
        <end position="270"/>
    </location>
</feature>
<dbReference type="InterPro" id="IPR002549">
    <property type="entry name" value="AI-2E-like"/>
</dbReference>
<reference evidence="7 8" key="1">
    <citation type="submission" date="2020-02" db="EMBL/GenBank/DDBJ databases">
        <title>Comparative genomics of sulfur disproportionating microorganisms.</title>
        <authorList>
            <person name="Ward L.M."/>
            <person name="Bertran E."/>
            <person name="Johnston D.T."/>
        </authorList>
    </citation>
    <scope>NUCLEOTIDE SEQUENCE [LARGE SCALE GENOMIC DNA]</scope>
    <source>
        <strain evidence="7 8">DSM 100025</strain>
    </source>
</reference>
<evidence type="ECO:0000313" key="7">
    <source>
        <dbReference type="EMBL" id="NDY42208.1"/>
    </source>
</evidence>
<sequence length="365" mass="39768">METLDRCTDNERLVALLALALAGLILAAGLRLFLPFFEPIVWAVVLALFFHPAHRWLRERAGLGEGVAALLMCLFIAVFLMAPGLFLLGSLTAEVLRVYNDLQEALQTTGFTVVPDAAAFPVLHGLALQVLEALGIREAEVHAALVDLSKWMGQFVLHHGTAVFRNIVTVFATAALTLVALYYFFRDGERMLRAFEDLLPLPRREIANFASVTSDVLSATLYGNLMTGAIQGVLGVFILWVLGFSAPLLWGLVLGLATFIPMVGTALVWVPATLYLFVTGAYLKGAVLLVFSVLVISSVDYFLRPYLISGRTQLHSLFLFFSILGGLQAFGPLGLVLGPIIVGLCVSILEIYRRNFLGRGEEAEA</sequence>
<accession>A0A6N9TMD9</accession>
<feature type="transmembrane region" description="Helical" evidence="6">
    <location>
        <begin position="162"/>
        <end position="185"/>
    </location>
</feature>